<dbReference type="AlphaFoldDB" id="A0AAW3YVY3"/>
<protein>
    <submittedName>
        <fullName evidence="6">ABC-F family ATP-binding cassette domain-containing protein</fullName>
    </submittedName>
</protein>
<dbReference type="RefSeq" id="WP_323869082.1">
    <property type="nucleotide sequence ID" value="NZ_JACXBF010000258.1"/>
</dbReference>
<dbReference type="InterPro" id="IPR050611">
    <property type="entry name" value="ABCF"/>
</dbReference>
<keyword evidence="1" id="KW-0677">Repeat</keyword>
<evidence type="ECO:0000256" key="1">
    <source>
        <dbReference type="ARBA" id="ARBA00022737"/>
    </source>
</evidence>
<dbReference type="Gene3D" id="3.40.50.300">
    <property type="entry name" value="P-loop containing nucleotide triphosphate hydrolases"/>
    <property type="match status" value="2"/>
</dbReference>
<dbReference type="SMART" id="SM00382">
    <property type="entry name" value="AAA"/>
    <property type="match status" value="2"/>
</dbReference>
<dbReference type="GO" id="GO:0005524">
    <property type="term" value="F:ATP binding"/>
    <property type="evidence" value="ECO:0007669"/>
    <property type="project" value="UniProtKB-KW"/>
</dbReference>
<evidence type="ECO:0000259" key="5">
    <source>
        <dbReference type="PROSITE" id="PS50893"/>
    </source>
</evidence>
<dbReference type="EMBL" id="JACXBF010000258">
    <property type="protein sequence ID" value="MBD2801156.1"/>
    <property type="molecule type" value="Genomic_DNA"/>
</dbReference>
<evidence type="ECO:0000256" key="4">
    <source>
        <dbReference type="SAM" id="MobiDB-lite"/>
    </source>
</evidence>
<dbReference type="InterPro" id="IPR003439">
    <property type="entry name" value="ABC_transporter-like_ATP-bd"/>
</dbReference>
<evidence type="ECO:0000256" key="3">
    <source>
        <dbReference type="ARBA" id="ARBA00022840"/>
    </source>
</evidence>
<dbReference type="SUPFAM" id="SSF52540">
    <property type="entry name" value="P-loop containing nucleoside triphosphate hydrolases"/>
    <property type="match status" value="2"/>
</dbReference>
<dbReference type="PROSITE" id="PS50893">
    <property type="entry name" value="ABC_TRANSPORTER_2"/>
    <property type="match status" value="1"/>
</dbReference>
<dbReference type="PANTHER" id="PTHR19211:SF6">
    <property type="entry name" value="BLL7188 PROTEIN"/>
    <property type="match status" value="1"/>
</dbReference>
<proteinExistence type="predicted"/>
<keyword evidence="2" id="KW-0547">Nucleotide-binding</keyword>
<dbReference type="PANTHER" id="PTHR19211">
    <property type="entry name" value="ATP-BINDING TRANSPORT PROTEIN-RELATED"/>
    <property type="match status" value="1"/>
</dbReference>
<dbReference type="InterPro" id="IPR003593">
    <property type="entry name" value="AAA+_ATPase"/>
</dbReference>
<organism evidence="6">
    <name type="scientific">Xenorhabdus szentirmaii</name>
    <dbReference type="NCBI Taxonomy" id="290112"/>
    <lineage>
        <taxon>Bacteria</taxon>
        <taxon>Pseudomonadati</taxon>
        <taxon>Pseudomonadota</taxon>
        <taxon>Gammaproteobacteria</taxon>
        <taxon>Enterobacterales</taxon>
        <taxon>Morganellaceae</taxon>
        <taxon>Xenorhabdus</taxon>
    </lineage>
</organism>
<feature type="compositionally biased region" description="Basic and acidic residues" evidence="4">
    <location>
        <begin position="255"/>
        <end position="266"/>
    </location>
</feature>
<accession>A0AAW3YVY3</accession>
<dbReference type="CDD" id="cd03221">
    <property type="entry name" value="ABCF_EF-3"/>
    <property type="match status" value="1"/>
</dbReference>
<dbReference type="Pfam" id="PF00005">
    <property type="entry name" value="ABC_tran"/>
    <property type="match status" value="2"/>
</dbReference>
<dbReference type="Proteomes" id="UP001193920">
    <property type="component" value="Unassembled WGS sequence"/>
</dbReference>
<dbReference type="InterPro" id="IPR027417">
    <property type="entry name" value="P-loop_NTPase"/>
</dbReference>
<comment type="caution">
    <text evidence="6">The sequence shown here is derived from an EMBL/GenBank/DDBJ whole genome shotgun (WGS) entry which is preliminary data.</text>
</comment>
<gene>
    <name evidence="6" type="ORF">ID854_11985</name>
</gene>
<feature type="domain" description="ABC transporter" evidence="5">
    <location>
        <begin position="9"/>
        <end position="242"/>
    </location>
</feature>
<evidence type="ECO:0000313" key="6">
    <source>
        <dbReference type="EMBL" id="MBD2801156.1"/>
    </source>
</evidence>
<name>A0AAW3YVY3_9GAMM</name>
<reference evidence="6" key="2">
    <citation type="journal article" date="2024" name="Toxins">
        <title>Genome Sequence Analysis of Native Xenorhabdus Strains Isolated from Entomopathogenic Nematodes in Argentina.</title>
        <authorList>
            <person name="Palma L."/>
            <person name="Frizzo L."/>
            <person name="Kaiser S."/>
            <person name="Berry C."/>
            <person name="Caballero P."/>
            <person name="Bode H.B."/>
            <person name="Del Valle E.E."/>
        </authorList>
    </citation>
    <scope>NUCLEOTIDE SEQUENCE</scope>
    <source>
        <strain evidence="6">M</strain>
    </source>
</reference>
<sequence length="529" mass="58680">MQYGAQQLIEAKQIAYQFSSEAAPLFSGIDMFLNAEQHALVGRNGIGKSWLASILAQKISPTEGSVRHFCDVGYLSQGLASFAGNAADMLGLTKIMKANERVLAGVGDTSDFDVMEGNWDWQFQVESLLAEGELNPNILNQPFNSLSGGEQTRIKLLALKRQGAGFMILDEPSNHLDRQGRLWLARWLDAFNGGILLVTHNTQLLQHTSIVYELNGLGLSRSIGGWATWLESKEQLRLGIQREAEQTQKSLKQVLQDKQKDHEKINKRQSQGKQRRENANQAKILLDRQLDRSGATLSRQAKLHEERIQRHSSLATDARTKLEIVDPLSIAVATPQTATPPLLHLQDVILPFGSDSPISLTMNSNERLAVVGNNGSGKSTLLKVMTGLLSPKQGTCRITPSYRLMDQHFSFLDKNQSALHNFQLQSPGWTEDRYRTRLAQLRIRGEEALKPVGNLSGGEQLKVALACLFCGPYAPALLLLDEPDNHLDIESRELLQKGLHDYAGAMVLISHDEQFIDGVGNMQELVLKI</sequence>
<evidence type="ECO:0000256" key="2">
    <source>
        <dbReference type="ARBA" id="ARBA00022741"/>
    </source>
</evidence>
<reference evidence="6" key="1">
    <citation type="submission" date="2020-09" db="EMBL/GenBank/DDBJ databases">
        <authorList>
            <person name="Palma L."/>
            <person name="Caballero P."/>
            <person name="Berry C."/>
            <person name="Del Valle E."/>
        </authorList>
    </citation>
    <scope>NUCLEOTIDE SEQUENCE</scope>
    <source>
        <strain evidence="6">M</strain>
    </source>
</reference>
<keyword evidence="3 6" id="KW-0067">ATP-binding</keyword>
<feature type="region of interest" description="Disordered" evidence="4">
    <location>
        <begin position="249"/>
        <end position="278"/>
    </location>
</feature>
<dbReference type="GO" id="GO:0016887">
    <property type="term" value="F:ATP hydrolysis activity"/>
    <property type="evidence" value="ECO:0007669"/>
    <property type="project" value="InterPro"/>
</dbReference>